<accession>A0ABW5XSJ0</accession>
<organism evidence="2 3">
    <name type="scientific">Mucilaginibacter antarcticus</name>
    <dbReference type="NCBI Taxonomy" id="1855725"/>
    <lineage>
        <taxon>Bacteria</taxon>
        <taxon>Pseudomonadati</taxon>
        <taxon>Bacteroidota</taxon>
        <taxon>Sphingobacteriia</taxon>
        <taxon>Sphingobacteriales</taxon>
        <taxon>Sphingobacteriaceae</taxon>
        <taxon>Mucilaginibacter</taxon>
    </lineage>
</organism>
<protein>
    <recommendedName>
        <fullName evidence="4">PH (Pleckstrin Homology) domain-containing protein</fullName>
    </recommendedName>
</protein>
<dbReference type="EMBL" id="JBHUON010000020">
    <property type="protein sequence ID" value="MFD2866074.1"/>
    <property type="molecule type" value="Genomic_DNA"/>
</dbReference>
<comment type="caution">
    <text evidence="2">The sequence shown here is derived from an EMBL/GenBank/DDBJ whole genome shotgun (WGS) entry which is preliminary data.</text>
</comment>
<reference evidence="3" key="1">
    <citation type="journal article" date="2019" name="Int. J. Syst. Evol. Microbiol.">
        <title>The Global Catalogue of Microorganisms (GCM) 10K type strain sequencing project: providing services to taxonomists for standard genome sequencing and annotation.</title>
        <authorList>
            <consortium name="The Broad Institute Genomics Platform"/>
            <consortium name="The Broad Institute Genome Sequencing Center for Infectious Disease"/>
            <person name="Wu L."/>
            <person name="Ma J."/>
        </authorList>
    </citation>
    <scope>NUCLEOTIDE SEQUENCE [LARGE SCALE GENOMIC DNA]</scope>
    <source>
        <strain evidence="3">KCTC 52232</strain>
    </source>
</reference>
<sequence length="205" mass="23182">MNYLKSTYIPGESNPVVHLKCGNLRTGFLALSLVFWLFILLFVCHLAAYSAIPVLSTPAKAIIKFFSQPKAMMTGPVIILGTLMYFAYGRKKLVWDNGLIIDDKRVDVDQYQFKWLFTGVNLIYLRSGSKLWIVYPVTSQDNVKFKNKAVMQKEMAENEVQVKVFKEQLANSGATAHRFWFFTKGVIISFAILLAVMAAAFSGLF</sequence>
<evidence type="ECO:0000313" key="2">
    <source>
        <dbReference type="EMBL" id="MFD2866074.1"/>
    </source>
</evidence>
<keyword evidence="1" id="KW-0472">Membrane</keyword>
<gene>
    <name evidence="2" type="ORF">ACFSYC_15360</name>
</gene>
<feature type="transmembrane region" description="Helical" evidence="1">
    <location>
        <begin position="28"/>
        <end position="51"/>
    </location>
</feature>
<name>A0ABW5XSJ0_9SPHI</name>
<keyword evidence="1" id="KW-0812">Transmembrane</keyword>
<dbReference type="RefSeq" id="WP_377129392.1">
    <property type="nucleotide sequence ID" value="NZ_JBHUON010000020.1"/>
</dbReference>
<feature type="transmembrane region" description="Helical" evidence="1">
    <location>
        <begin position="71"/>
        <end position="88"/>
    </location>
</feature>
<evidence type="ECO:0008006" key="4">
    <source>
        <dbReference type="Google" id="ProtNLM"/>
    </source>
</evidence>
<keyword evidence="3" id="KW-1185">Reference proteome</keyword>
<dbReference type="Proteomes" id="UP001597601">
    <property type="component" value="Unassembled WGS sequence"/>
</dbReference>
<evidence type="ECO:0000313" key="3">
    <source>
        <dbReference type="Proteomes" id="UP001597601"/>
    </source>
</evidence>
<feature type="transmembrane region" description="Helical" evidence="1">
    <location>
        <begin position="179"/>
        <end position="201"/>
    </location>
</feature>
<keyword evidence="1" id="KW-1133">Transmembrane helix</keyword>
<proteinExistence type="predicted"/>
<evidence type="ECO:0000256" key="1">
    <source>
        <dbReference type="SAM" id="Phobius"/>
    </source>
</evidence>